<dbReference type="Proteomes" id="UP000316806">
    <property type="component" value="Chromosome"/>
</dbReference>
<gene>
    <name evidence="1" type="ORF">FH965_19370</name>
</gene>
<dbReference type="EMBL" id="CP040916">
    <property type="protein sequence ID" value="QDQ12449.1"/>
    <property type="molecule type" value="Genomic_DNA"/>
</dbReference>
<organism evidence="1 2">
    <name type="scientific">Streptomyces spectabilis</name>
    <dbReference type="NCBI Taxonomy" id="68270"/>
    <lineage>
        <taxon>Bacteria</taxon>
        <taxon>Bacillati</taxon>
        <taxon>Actinomycetota</taxon>
        <taxon>Actinomycetes</taxon>
        <taxon>Kitasatosporales</taxon>
        <taxon>Streptomycetaceae</taxon>
        <taxon>Streptomyces</taxon>
    </lineage>
</organism>
<name>A0A516R9V6_STRST</name>
<reference evidence="1 2" key="1">
    <citation type="journal article" date="2019" name="J. Ind. Microbiol. Biotechnol.">
        <title>The complete genomic sequence of Streptomyces spectabilis NRRL-2792 and identification of secondary metabolite biosynthetic gene clusters.</title>
        <authorList>
            <person name="Sinha A."/>
            <person name="Phillips-Salemka S."/>
            <person name="Niraula T.A."/>
            <person name="Short K.A."/>
            <person name="Niraula N.P."/>
        </authorList>
    </citation>
    <scope>NUCLEOTIDE SEQUENCE [LARGE SCALE GENOMIC DNA]</scope>
    <source>
        <strain evidence="1 2">NRRL 2792</strain>
    </source>
</reference>
<sequence>MSTAVDLAGDDATTEDVAQFAHCELDEHIEGEHAAHVLFTEDETGRAVWAFWREAESRVQLVDPCPDRNESENICLLFAKHPGGHLWPEDATSLTEQGGSDPCRA</sequence>
<dbReference type="AlphaFoldDB" id="A0A516R9V6"/>
<evidence type="ECO:0000313" key="2">
    <source>
        <dbReference type="Proteomes" id="UP000316806"/>
    </source>
</evidence>
<proteinExistence type="predicted"/>
<accession>A0A516R9V6</accession>
<protein>
    <submittedName>
        <fullName evidence="1">Uncharacterized protein</fullName>
    </submittedName>
</protein>
<evidence type="ECO:0000313" key="1">
    <source>
        <dbReference type="EMBL" id="QDQ12449.1"/>
    </source>
</evidence>